<dbReference type="Pfam" id="PF00563">
    <property type="entry name" value="EAL"/>
    <property type="match status" value="1"/>
</dbReference>
<evidence type="ECO:0000259" key="1">
    <source>
        <dbReference type="PROSITE" id="PS50883"/>
    </source>
</evidence>
<reference evidence="3" key="1">
    <citation type="journal article" date="2021" name="PeerJ">
        <title>Extensive microbial diversity within the chicken gut microbiome revealed by metagenomics and culture.</title>
        <authorList>
            <person name="Gilroy R."/>
            <person name="Ravi A."/>
            <person name="Getino M."/>
            <person name="Pursley I."/>
            <person name="Horton D.L."/>
            <person name="Alikhan N.F."/>
            <person name="Baker D."/>
            <person name="Gharbi K."/>
            <person name="Hall N."/>
            <person name="Watson M."/>
            <person name="Adriaenssens E.M."/>
            <person name="Foster-Nyarko E."/>
            <person name="Jarju S."/>
            <person name="Secka A."/>
            <person name="Antonio M."/>
            <person name="Oren A."/>
            <person name="Chaudhuri R.R."/>
            <person name="La Ragione R."/>
            <person name="Hildebrand F."/>
            <person name="Pallen M.J."/>
        </authorList>
    </citation>
    <scope>NUCLEOTIDE SEQUENCE</scope>
    <source>
        <strain evidence="3">CHK186-16707</strain>
    </source>
</reference>
<dbReference type="InterPro" id="IPR043128">
    <property type="entry name" value="Rev_trsase/Diguanyl_cyclase"/>
</dbReference>
<dbReference type="Gene3D" id="3.30.70.270">
    <property type="match status" value="1"/>
</dbReference>
<dbReference type="Proteomes" id="UP000824225">
    <property type="component" value="Unassembled WGS sequence"/>
</dbReference>
<feature type="domain" description="EAL" evidence="1">
    <location>
        <begin position="442"/>
        <end position="696"/>
    </location>
</feature>
<dbReference type="InterPro" id="IPR035919">
    <property type="entry name" value="EAL_sf"/>
</dbReference>
<accession>A0A9D2HBL3</accession>
<reference evidence="3" key="2">
    <citation type="submission" date="2021-04" db="EMBL/GenBank/DDBJ databases">
        <authorList>
            <person name="Gilroy R."/>
        </authorList>
    </citation>
    <scope>NUCLEOTIDE SEQUENCE</scope>
    <source>
        <strain evidence="3">CHK186-16707</strain>
    </source>
</reference>
<evidence type="ECO:0000259" key="2">
    <source>
        <dbReference type="PROSITE" id="PS50887"/>
    </source>
</evidence>
<dbReference type="GO" id="GO:0071111">
    <property type="term" value="F:cyclic-guanylate-specific phosphodiesterase activity"/>
    <property type="evidence" value="ECO:0007669"/>
    <property type="project" value="InterPro"/>
</dbReference>
<organism evidence="3 4">
    <name type="scientific">Candidatus Mailhella merdigallinarum</name>
    <dbReference type="NCBI Taxonomy" id="2838658"/>
    <lineage>
        <taxon>Bacteria</taxon>
        <taxon>Pseudomonadati</taxon>
        <taxon>Thermodesulfobacteriota</taxon>
        <taxon>Desulfovibrionia</taxon>
        <taxon>Desulfovibrionales</taxon>
        <taxon>Desulfovibrionaceae</taxon>
        <taxon>Mailhella</taxon>
    </lineage>
</organism>
<dbReference type="InterPro" id="IPR001633">
    <property type="entry name" value="EAL_dom"/>
</dbReference>
<dbReference type="PROSITE" id="PS50883">
    <property type="entry name" value="EAL"/>
    <property type="match status" value="1"/>
</dbReference>
<dbReference type="PROSITE" id="PS50887">
    <property type="entry name" value="GGDEF"/>
    <property type="match status" value="1"/>
</dbReference>
<gene>
    <name evidence="3" type="ORF">H9962_03590</name>
</gene>
<dbReference type="InterPro" id="IPR050706">
    <property type="entry name" value="Cyclic-di-GMP_PDE-like"/>
</dbReference>
<dbReference type="NCBIfam" id="TIGR00254">
    <property type="entry name" value="GGDEF"/>
    <property type="match status" value="1"/>
</dbReference>
<evidence type="ECO:0000313" key="3">
    <source>
        <dbReference type="EMBL" id="HJA08257.1"/>
    </source>
</evidence>
<dbReference type="AlphaFoldDB" id="A0A9D2HBL3"/>
<dbReference type="Gene3D" id="3.20.20.450">
    <property type="entry name" value="EAL domain"/>
    <property type="match status" value="1"/>
</dbReference>
<dbReference type="SUPFAM" id="SSF141868">
    <property type="entry name" value="EAL domain-like"/>
    <property type="match status" value="1"/>
</dbReference>
<dbReference type="InterPro" id="IPR000160">
    <property type="entry name" value="GGDEF_dom"/>
</dbReference>
<comment type="caution">
    <text evidence="3">The sequence shown here is derived from an EMBL/GenBank/DDBJ whole genome shotgun (WGS) entry which is preliminary data.</text>
</comment>
<dbReference type="InterPro" id="IPR029787">
    <property type="entry name" value="Nucleotide_cyclase"/>
</dbReference>
<dbReference type="Pfam" id="PF00990">
    <property type="entry name" value="GGDEF"/>
    <property type="match status" value="1"/>
</dbReference>
<dbReference type="CDD" id="cd01948">
    <property type="entry name" value="EAL"/>
    <property type="match status" value="1"/>
</dbReference>
<dbReference type="SMART" id="SM00267">
    <property type="entry name" value="GGDEF"/>
    <property type="match status" value="1"/>
</dbReference>
<dbReference type="CDD" id="cd01949">
    <property type="entry name" value="GGDEF"/>
    <property type="match status" value="1"/>
</dbReference>
<sequence length="708" mass="80167">MRHADILNKLDEIIYVVDMESYELLYLNRAARSLCAGERETLGRKCYKVLQGRDEPCHFCPVDNLRDDVFHCWEYANLKFGRHFLVRDKIVSWRGRKARLEVAVDVTRQQREKECLERRLNIKSTVMKCVRLLEQTSDDEPLTDLLALVADFYMADRAYLAACRPCGERVPQVREWHAPGVPSRGDELRRWCKEGHAAWREARERIVIAGPAGEEDFASVVSPPGVDAFMSVPVEWGDGRGSGARAAVGYLGVDNPRHAFGDTSLLESVAYVVRNWEERRLLRRYLEGLSFTDVLTGLGNRNRYTAALEAVRGAPGSDVGVAFVDINGLKALNDRFGHDYGDRLIVKVARILKNVFDDCVFRTGGDEFVVLCRDMSQMEFSARVERMLALFKAAPDCVVSCGSAWKGALQDVDRLVRYADELMYAEKQAFYKTRVGQRSLHHSSLLEETLLSLKKREFLVQLQPKVRLDSGRLVGVEALVRKRDAGGLIPPDRFIPLLESEFLIRHIDFFVLHTICSLLATWRRAGATLVPVSVNLSRITLMERGIVGKVADVCDCYRVPHSYIDLEITESVDKLSLESLTEISERFREEGFSISLDDFGARYCNMSILTRIRFNSVKIDKSIVDGICRNERARIVTKHSIEICNELENARAVAEGIETQGQLDVLRSLHCHYGQGYLFSPPLDIDVFEARYLSPSAFRVPLPTNSGS</sequence>
<proteinExistence type="predicted"/>
<dbReference type="EMBL" id="DXAN01000007">
    <property type="protein sequence ID" value="HJA08257.1"/>
    <property type="molecule type" value="Genomic_DNA"/>
</dbReference>
<name>A0A9D2HBL3_9BACT</name>
<dbReference type="SUPFAM" id="SSF55073">
    <property type="entry name" value="Nucleotide cyclase"/>
    <property type="match status" value="1"/>
</dbReference>
<dbReference type="PANTHER" id="PTHR33121">
    <property type="entry name" value="CYCLIC DI-GMP PHOSPHODIESTERASE PDEF"/>
    <property type="match status" value="1"/>
</dbReference>
<evidence type="ECO:0000313" key="4">
    <source>
        <dbReference type="Proteomes" id="UP000824225"/>
    </source>
</evidence>
<dbReference type="PANTHER" id="PTHR33121:SF79">
    <property type="entry name" value="CYCLIC DI-GMP PHOSPHODIESTERASE PDED-RELATED"/>
    <property type="match status" value="1"/>
</dbReference>
<feature type="domain" description="GGDEF" evidence="2">
    <location>
        <begin position="317"/>
        <end position="440"/>
    </location>
</feature>
<dbReference type="SMART" id="SM00052">
    <property type="entry name" value="EAL"/>
    <property type="match status" value="1"/>
</dbReference>
<protein>
    <submittedName>
        <fullName evidence="3">Bifunctional diguanylate cyclase/phosphodiesterase</fullName>
    </submittedName>
</protein>